<gene>
    <name evidence="8" type="ORF">LNTAR_18985</name>
</gene>
<dbReference type="Gene3D" id="1.25.40.10">
    <property type="entry name" value="Tetratricopeptide repeat domain"/>
    <property type="match status" value="1"/>
</dbReference>
<feature type="coiled-coil region" evidence="5">
    <location>
        <begin position="373"/>
        <end position="411"/>
    </location>
</feature>
<evidence type="ECO:0000256" key="4">
    <source>
        <dbReference type="ARBA" id="ARBA00022840"/>
    </source>
</evidence>
<feature type="domain" description="Protein kinase" evidence="7">
    <location>
        <begin position="43"/>
        <end position="325"/>
    </location>
</feature>
<dbReference type="SMART" id="SM00220">
    <property type="entry name" value="S_TKc"/>
    <property type="match status" value="1"/>
</dbReference>
<evidence type="ECO:0000256" key="5">
    <source>
        <dbReference type="SAM" id="Coils"/>
    </source>
</evidence>
<proteinExistence type="predicted"/>
<dbReference type="OrthoDB" id="5643032at2"/>
<keyword evidence="6" id="KW-1133">Transmembrane helix</keyword>
<keyword evidence="6" id="KW-0812">Transmembrane</keyword>
<dbReference type="CDD" id="cd14014">
    <property type="entry name" value="STKc_PknB_like"/>
    <property type="match status" value="1"/>
</dbReference>
<evidence type="ECO:0000256" key="1">
    <source>
        <dbReference type="ARBA" id="ARBA00022679"/>
    </source>
</evidence>
<dbReference type="GO" id="GO:0004674">
    <property type="term" value="F:protein serine/threonine kinase activity"/>
    <property type="evidence" value="ECO:0007669"/>
    <property type="project" value="TreeGrafter"/>
</dbReference>
<protein>
    <recommendedName>
        <fullName evidence="7">Protein kinase domain-containing protein</fullName>
    </recommendedName>
</protein>
<evidence type="ECO:0000259" key="7">
    <source>
        <dbReference type="PROSITE" id="PS50011"/>
    </source>
</evidence>
<evidence type="ECO:0000313" key="8">
    <source>
        <dbReference type="EMBL" id="EDM26762.1"/>
    </source>
</evidence>
<dbReference type="STRING" id="313628.LNTAR_18985"/>
<dbReference type="eggNOG" id="COG0515">
    <property type="taxonomic scope" value="Bacteria"/>
</dbReference>
<accession>A6DNV3</accession>
<keyword evidence="2" id="KW-0547">Nucleotide-binding</keyword>
<dbReference type="RefSeq" id="WP_007279540.1">
    <property type="nucleotide sequence ID" value="NZ_ABCK01000014.1"/>
</dbReference>
<dbReference type="PANTHER" id="PTHR43289:SF6">
    <property type="entry name" value="SERINE_THREONINE-PROTEIN KINASE NEKL-3"/>
    <property type="match status" value="1"/>
</dbReference>
<dbReference type="AlphaFoldDB" id="A6DNV3"/>
<dbReference type="PANTHER" id="PTHR43289">
    <property type="entry name" value="MITOGEN-ACTIVATED PROTEIN KINASE KINASE KINASE 20-RELATED"/>
    <property type="match status" value="1"/>
</dbReference>
<dbReference type="EMBL" id="ABCK01000014">
    <property type="protein sequence ID" value="EDM26762.1"/>
    <property type="molecule type" value="Genomic_DNA"/>
</dbReference>
<comment type="caution">
    <text evidence="8">The sequence shown here is derived from an EMBL/GenBank/DDBJ whole genome shotgun (WGS) entry which is preliminary data.</text>
</comment>
<dbReference type="InterPro" id="IPR000719">
    <property type="entry name" value="Prot_kinase_dom"/>
</dbReference>
<dbReference type="SUPFAM" id="SSF56112">
    <property type="entry name" value="Protein kinase-like (PK-like)"/>
    <property type="match status" value="1"/>
</dbReference>
<dbReference type="Gene3D" id="1.10.510.10">
    <property type="entry name" value="Transferase(Phosphotransferase) domain 1"/>
    <property type="match status" value="1"/>
</dbReference>
<reference evidence="8 9" key="1">
    <citation type="journal article" date="2010" name="J. Bacteriol.">
        <title>Genome sequence of Lentisphaera araneosa HTCC2155T, the type species of the order Lentisphaerales in the phylum Lentisphaerae.</title>
        <authorList>
            <person name="Thrash J.C."/>
            <person name="Cho J.C."/>
            <person name="Vergin K.L."/>
            <person name="Morris R.M."/>
            <person name="Giovannoni S.J."/>
        </authorList>
    </citation>
    <scope>NUCLEOTIDE SEQUENCE [LARGE SCALE GENOMIC DNA]</scope>
    <source>
        <strain evidence="8 9">HTCC2155</strain>
    </source>
</reference>
<keyword evidence="4" id="KW-0067">ATP-binding</keyword>
<evidence type="ECO:0000256" key="3">
    <source>
        <dbReference type="ARBA" id="ARBA00022777"/>
    </source>
</evidence>
<keyword evidence="9" id="KW-1185">Reference proteome</keyword>
<feature type="transmembrane region" description="Helical" evidence="6">
    <location>
        <begin position="353"/>
        <end position="371"/>
    </location>
</feature>
<keyword evidence="1" id="KW-0808">Transferase</keyword>
<evidence type="ECO:0000313" key="9">
    <source>
        <dbReference type="Proteomes" id="UP000004947"/>
    </source>
</evidence>
<dbReference type="InterPro" id="IPR011990">
    <property type="entry name" value="TPR-like_helical_dom_sf"/>
</dbReference>
<dbReference type="InterPro" id="IPR011009">
    <property type="entry name" value="Kinase-like_dom_sf"/>
</dbReference>
<name>A6DNV3_9BACT</name>
<organism evidence="8 9">
    <name type="scientific">Lentisphaera araneosa HTCC2155</name>
    <dbReference type="NCBI Taxonomy" id="313628"/>
    <lineage>
        <taxon>Bacteria</taxon>
        <taxon>Pseudomonadati</taxon>
        <taxon>Lentisphaerota</taxon>
        <taxon>Lentisphaeria</taxon>
        <taxon>Lentisphaerales</taxon>
        <taxon>Lentisphaeraceae</taxon>
        <taxon>Lentisphaera</taxon>
    </lineage>
</organism>
<keyword evidence="5" id="KW-0175">Coiled coil</keyword>
<evidence type="ECO:0000256" key="6">
    <source>
        <dbReference type="SAM" id="Phobius"/>
    </source>
</evidence>
<dbReference type="Proteomes" id="UP000004947">
    <property type="component" value="Unassembled WGS sequence"/>
</dbReference>
<dbReference type="Pfam" id="PF00069">
    <property type="entry name" value="Pkinase"/>
    <property type="match status" value="1"/>
</dbReference>
<keyword evidence="6" id="KW-0472">Membrane</keyword>
<keyword evidence="3" id="KW-0418">Kinase</keyword>
<dbReference type="GO" id="GO:0005524">
    <property type="term" value="F:ATP binding"/>
    <property type="evidence" value="ECO:0007669"/>
    <property type="project" value="UniProtKB-KW"/>
</dbReference>
<dbReference type="PROSITE" id="PS50011">
    <property type="entry name" value="PROTEIN_KINASE_DOM"/>
    <property type="match status" value="1"/>
</dbReference>
<evidence type="ECO:0000256" key="2">
    <source>
        <dbReference type="ARBA" id="ARBA00022741"/>
    </source>
</evidence>
<sequence length="689" mass="79144">MSSDQVAHRARKLIDLFEDNEDEVIDGELPPLYQELLENNQRYSDEKFVAEGGMKRISQVYDHLTKRHVAMARLIKRASQELYDPFIREAHLTALLTHPNIIPVYDVGIGPMGAPFFTMELKDGDSLKKIIYELKSGNKKYTQAFSQEVLLNIFLKVCDAIAYSHSHKVIHLDLKPDNIQVGSFGEVLVCDWGLGKIVGTKDYDSFDGLLFNPDFLNNVTQGGEVKGTPGFMAPEQIHKNDEIAEAADIYSLGCLLYALLFYASPFDSSSSDDTLKNNLESNFSFPNSSLVSNGLKSIINKAMKPNSYERYQSVDLIRQDIQKYLLGFSPSADNPSFWRQSKLLYKRNKAKCHIALAFIIIIAVLTTVYFFKIEERRKEAEAARDLAQSKQEQIQAEKERTDKALSLLKKEREWRNSVIQDHSNRLESDVLTYLYHSSLDKDPGEHMKRTFLYLDRLIEADPNNKELYAKRGRANFMMQNFHASKRDFDIAQAKSTKNTEMEILSNKFSKLIDEGEKMPPVMIPEYAQDLVDLQDHYVKYKVLNCFLTKKPSLDEKILFIKSLMAAGNHKWESESFKYHPEVKALEINGEHLNRIGYTFNNPQTRKKVTQTYFHFLNIRYLKVADLRSFPAFFTSLDVPNLDLSLSPVKVTQEILGMNKLKNLILSEKQFKETKKLKIPPGLQISINNF</sequence>